<reference evidence="2" key="1">
    <citation type="submission" date="2022-11" db="UniProtKB">
        <authorList>
            <consortium name="WormBaseParasite"/>
        </authorList>
    </citation>
    <scope>IDENTIFICATION</scope>
</reference>
<protein>
    <submittedName>
        <fullName evidence="2">Ubiquitin-like domain-containing protein</fullName>
    </submittedName>
</protein>
<organism evidence="1 2">
    <name type="scientific">Panagrolaimus sp. ES5</name>
    <dbReference type="NCBI Taxonomy" id="591445"/>
    <lineage>
        <taxon>Eukaryota</taxon>
        <taxon>Metazoa</taxon>
        <taxon>Ecdysozoa</taxon>
        <taxon>Nematoda</taxon>
        <taxon>Chromadorea</taxon>
        <taxon>Rhabditida</taxon>
        <taxon>Tylenchina</taxon>
        <taxon>Panagrolaimomorpha</taxon>
        <taxon>Panagrolaimoidea</taxon>
        <taxon>Panagrolaimidae</taxon>
        <taxon>Panagrolaimus</taxon>
    </lineage>
</organism>
<evidence type="ECO:0000313" key="1">
    <source>
        <dbReference type="Proteomes" id="UP000887579"/>
    </source>
</evidence>
<name>A0AC34GWE6_9BILA</name>
<accession>A0AC34GWE6</accession>
<dbReference type="Proteomes" id="UP000887579">
    <property type="component" value="Unplaced"/>
</dbReference>
<evidence type="ECO:0000313" key="2">
    <source>
        <dbReference type="WBParaSite" id="ES5_v2.g893.t1"/>
    </source>
</evidence>
<dbReference type="WBParaSite" id="ES5_v2.g893.t1">
    <property type="protein sequence ID" value="ES5_v2.g893.t1"/>
    <property type="gene ID" value="ES5_v2.g893"/>
</dbReference>
<proteinExistence type="predicted"/>
<sequence>MLQYIELTIMNENGDITKADVNVKNSVKYIQLKIQNVCGIPLNLQRFTCDDATLMNESSEDDSDENGCSNSTVPEEEDVTNVVSALDNIRLQSENAIVEIQNSDSGCDLTHDIEEQTDEEVKTILYFTVKNDAGESFIIDVEANEMVETLMLKIQDTCGISLKRQRFTCFDVTTLSDEFWENEYEKLSNDIRECREDTADMMAALESFNFNNDDAVADVEKEQEVNTWNTNEKATPAKDAEEEYVSVKIMHALSDLICYGDGKTLDLKDPKLKILLVDELFATKNTVASPFGVSSLISKIFKCNLQTMDIYNQTLTSREYNFLTHFGTLEFVKIRNCTIKYEDGTTVTVDTLLNHLKKLIKFEMHYSDMSSMFQNDTVEKLVKILPRFKKLRCFGLYGLTKTFDISSFSSFFKVNTNVDVRLEYKQKLSVEYIEMLDEIMQDFVENPPKKIPYIRFPGYKKVKYARYENAYKLQNVLK</sequence>